<feature type="repeat" description="TPR" evidence="3">
    <location>
        <begin position="374"/>
        <end position="407"/>
    </location>
</feature>
<gene>
    <name evidence="6" type="ORF">KTT_07230</name>
</gene>
<keyword evidence="1" id="KW-0677">Repeat</keyword>
<sequence>MKENDPFLGTQIGNYYIDEAITAGSFGQVYKAHHIFLQERIAAIKVLHLHLSSADERDQFLREGQILEKLEHPYILRLLDIGFFHQAPYLITAYASGGSLRQKIVQSKRIIPWPTSLGWLLQVGEALAYAHQQQIIHRDLKPDNILLSNKHDALLADFGIASLLSTGSMRHTTTTGTPSYMAPEQFRGFISPQSDQYALGCIAYELATGRRPFEAADFIAMGFKHATEAPIPPRKLNPALSSHVEKAILQAMAKERAQRFPDIPAFLKALQTTNTSQQVRHHTPRSLPPVPETRSATEREPKQRTDRQWIDEGNQLYEKGIPRQALEAYEQALKLNPAMPQLWHNKGVMLSELQYYADALQAFERALQLKNDFALIWHNKGNTLSHLEHYAEALQAYEQALQVDPTFILALHGKGSMLLKLHHYAEALAVYEEIILRDPGSAIAWNCKGDALKQLQRYSETMQAYEQALKLDPESLFVQHGKEDIFRQMQNYPEAVQAYEQIIELDPTFILAQTGKEKLVQRLQDKNKADL</sequence>
<dbReference type="Gene3D" id="1.10.510.10">
    <property type="entry name" value="Transferase(Phosphotransferase) domain 1"/>
    <property type="match status" value="1"/>
</dbReference>
<dbReference type="RefSeq" id="WP_126578432.1">
    <property type="nucleotide sequence ID" value="NZ_BIFR01000001.1"/>
</dbReference>
<feature type="repeat" description="TPR" evidence="3">
    <location>
        <begin position="306"/>
        <end position="339"/>
    </location>
</feature>
<dbReference type="SUPFAM" id="SSF48452">
    <property type="entry name" value="TPR-like"/>
    <property type="match status" value="1"/>
</dbReference>
<dbReference type="EMBL" id="BIFR01000001">
    <property type="protein sequence ID" value="GCE10864.1"/>
    <property type="molecule type" value="Genomic_DNA"/>
</dbReference>
<dbReference type="Pfam" id="PF13432">
    <property type="entry name" value="TPR_16"/>
    <property type="match status" value="2"/>
</dbReference>
<reference evidence="7" key="1">
    <citation type="submission" date="2018-12" db="EMBL/GenBank/DDBJ databases">
        <title>Tengunoibacter tsumagoiensis gen. nov., sp. nov., Dictyobacter kobayashii sp. nov., D. alpinus sp. nov., and D. joshuensis sp. nov. and description of Dictyobacteraceae fam. nov. within the order Ktedonobacterales isolated from Tengu-no-mugimeshi.</title>
        <authorList>
            <person name="Wang C.M."/>
            <person name="Zheng Y."/>
            <person name="Sakai Y."/>
            <person name="Toyoda A."/>
            <person name="Minakuchi Y."/>
            <person name="Abe K."/>
            <person name="Yokota A."/>
            <person name="Yabe S."/>
        </authorList>
    </citation>
    <scope>NUCLEOTIDE SEQUENCE [LARGE SCALE GENOMIC DNA]</scope>
    <source>
        <strain evidence="7">Uno3</strain>
    </source>
</reference>
<evidence type="ECO:0000256" key="2">
    <source>
        <dbReference type="ARBA" id="ARBA00022803"/>
    </source>
</evidence>
<dbReference type="InterPro" id="IPR008271">
    <property type="entry name" value="Ser/Thr_kinase_AS"/>
</dbReference>
<keyword evidence="7" id="KW-1185">Reference proteome</keyword>
<proteinExistence type="predicted"/>
<evidence type="ECO:0000259" key="5">
    <source>
        <dbReference type="PROSITE" id="PS50011"/>
    </source>
</evidence>
<dbReference type="Pfam" id="PF13181">
    <property type="entry name" value="TPR_8"/>
    <property type="match status" value="1"/>
</dbReference>
<dbReference type="SMART" id="SM00028">
    <property type="entry name" value="TPR"/>
    <property type="match status" value="6"/>
</dbReference>
<evidence type="ECO:0000313" key="6">
    <source>
        <dbReference type="EMBL" id="GCE10864.1"/>
    </source>
</evidence>
<evidence type="ECO:0000256" key="3">
    <source>
        <dbReference type="PROSITE-ProRule" id="PRU00339"/>
    </source>
</evidence>
<feature type="repeat" description="TPR" evidence="3">
    <location>
        <begin position="476"/>
        <end position="509"/>
    </location>
</feature>
<dbReference type="GO" id="GO:0004672">
    <property type="term" value="F:protein kinase activity"/>
    <property type="evidence" value="ECO:0007669"/>
    <property type="project" value="InterPro"/>
</dbReference>
<dbReference type="PANTHER" id="PTHR44858">
    <property type="entry name" value="TETRATRICOPEPTIDE REPEAT PROTEIN 6"/>
    <property type="match status" value="1"/>
</dbReference>
<dbReference type="Proteomes" id="UP000287352">
    <property type="component" value="Unassembled WGS sequence"/>
</dbReference>
<dbReference type="Gene3D" id="1.25.40.10">
    <property type="entry name" value="Tetratricopeptide repeat domain"/>
    <property type="match status" value="1"/>
</dbReference>
<dbReference type="AlphaFoldDB" id="A0A401ZVV5"/>
<dbReference type="CDD" id="cd14014">
    <property type="entry name" value="STKc_PknB_like"/>
    <property type="match status" value="1"/>
</dbReference>
<dbReference type="PROSITE" id="PS50011">
    <property type="entry name" value="PROTEIN_KINASE_DOM"/>
    <property type="match status" value="1"/>
</dbReference>
<feature type="region of interest" description="Disordered" evidence="4">
    <location>
        <begin position="273"/>
        <end position="305"/>
    </location>
</feature>
<feature type="compositionally biased region" description="Basic and acidic residues" evidence="4">
    <location>
        <begin position="295"/>
        <end position="305"/>
    </location>
</feature>
<dbReference type="InterPro" id="IPR011009">
    <property type="entry name" value="Kinase-like_dom_sf"/>
</dbReference>
<dbReference type="Pfam" id="PF00515">
    <property type="entry name" value="TPR_1"/>
    <property type="match status" value="1"/>
</dbReference>
<organism evidence="6 7">
    <name type="scientific">Tengunoibacter tsumagoiensis</name>
    <dbReference type="NCBI Taxonomy" id="2014871"/>
    <lineage>
        <taxon>Bacteria</taxon>
        <taxon>Bacillati</taxon>
        <taxon>Chloroflexota</taxon>
        <taxon>Ktedonobacteria</taxon>
        <taxon>Ktedonobacterales</taxon>
        <taxon>Dictyobacteraceae</taxon>
        <taxon>Tengunoibacter</taxon>
    </lineage>
</organism>
<dbReference type="PROSITE" id="PS50005">
    <property type="entry name" value="TPR"/>
    <property type="match status" value="5"/>
</dbReference>
<dbReference type="InterPro" id="IPR011990">
    <property type="entry name" value="TPR-like_helical_dom_sf"/>
</dbReference>
<feature type="domain" description="Protein kinase" evidence="5">
    <location>
        <begin position="15"/>
        <end position="310"/>
    </location>
</feature>
<dbReference type="PROSITE" id="PS50293">
    <property type="entry name" value="TPR_REGION"/>
    <property type="match status" value="1"/>
</dbReference>
<feature type="repeat" description="TPR" evidence="3">
    <location>
        <begin position="442"/>
        <end position="475"/>
    </location>
</feature>
<comment type="caution">
    <text evidence="6">The sequence shown here is derived from an EMBL/GenBank/DDBJ whole genome shotgun (WGS) entry which is preliminary data.</text>
</comment>
<feature type="repeat" description="TPR" evidence="3">
    <location>
        <begin position="340"/>
        <end position="373"/>
    </location>
</feature>
<dbReference type="InterPro" id="IPR019734">
    <property type="entry name" value="TPR_rpt"/>
</dbReference>
<keyword evidence="2 3" id="KW-0802">TPR repeat</keyword>
<dbReference type="InterPro" id="IPR050498">
    <property type="entry name" value="Ycf3"/>
</dbReference>
<accession>A0A401ZVV5</accession>
<evidence type="ECO:0000256" key="4">
    <source>
        <dbReference type="SAM" id="MobiDB-lite"/>
    </source>
</evidence>
<dbReference type="SMART" id="SM00220">
    <property type="entry name" value="S_TKc"/>
    <property type="match status" value="1"/>
</dbReference>
<evidence type="ECO:0000256" key="1">
    <source>
        <dbReference type="ARBA" id="ARBA00022737"/>
    </source>
</evidence>
<dbReference type="SUPFAM" id="SSF56112">
    <property type="entry name" value="Protein kinase-like (PK-like)"/>
    <property type="match status" value="1"/>
</dbReference>
<dbReference type="GO" id="GO:0005524">
    <property type="term" value="F:ATP binding"/>
    <property type="evidence" value="ECO:0007669"/>
    <property type="project" value="InterPro"/>
</dbReference>
<evidence type="ECO:0000313" key="7">
    <source>
        <dbReference type="Proteomes" id="UP000287352"/>
    </source>
</evidence>
<dbReference type="InterPro" id="IPR000719">
    <property type="entry name" value="Prot_kinase_dom"/>
</dbReference>
<dbReference type="OrthoDB" id="9814968at2"/>
<dbReference type="Pfam" id="PF00069">
    <property type="entry name" value="Pkinase"/>
    <property type="match status" value="1"/>
</dbReference>
<protein>
    <recommendedName>
        <fullName evidence="5">Protein kinase domain-containing protein</fullName>
    </recommendedName>
</protein>
<dbReference type="Gene3D" id="1.25.40.1040">
    <property type="match status" value="1"/>
</dbReference>
<dbReference type="PROSITE" id="PS00108">
    <property type="entry name" value="PROTEIN_KINASE_ST"/>
    <property type="match status" value="1"/>
</dbReference>
<dbReference type="PANTHER" id="PTHR44858:SF1">
    <property type="entry name" value="UDP-N-ACETYLGLUCOSAMINE--PEPTIDE N-ACETYLGLUCOSAMINYLTRANSFERASE SPINDLY-RELATED"/>
    <property type="match status" value="1"/>
</dbReference>
<name>A0A401ZVV5_9CHLR</name>